<evidence type="ECO:0000259" key="3">
    <source>
        <dbReference type="Pfam" id="PF02517"/>
    </source>
</evidence>
<feature type="transmembrane region" description="Helical" evidence="2">
    <location>
        <begin position="197"/>
        <end position="219"/>
    </location>
</feature>
<dbReference type="GO" id="GO:0006508">
    <property type="term" value="P:proteolysis"/>
    <property type="evidence" value="ECO:0007669"/>
    <property type="project" value="UniProtKB-KW"/>
</dbReference>
<sequence>MATNPNTQPLSEAADSLVTNTGPQGPVSTAPLPLPGEAVSSEAVPASSPERPTRADWVRIAIFGIPYAAFFLLGAVPMFLFPESWNLTAINLAVDTVFLIIVLALFSREFFPAFSYLRTRPFLKVLLLFGLWILVVIVQAATRIALYGLNPPVADNQQAVINAIFDGGTGLIFCFFVAIGVPMVEEIFYRHILIGKLSAYAPTWLVASISAALFAYMHSHQWQDFFTYLPISIVLTLVYVMSGKNVAYSWLFHALNNSIMVGLMFAMQGALQNV</sequence>
<feature type="transmembrane region" description="Helical" evidence="2">
    <location>
        <begin position="60"/>
        <end position="81"/>
    </location>
</feature>
<evidence type="ECO:0000313" key="4">
    <source>
        <dbReference type="EMBL" id="KSW13513.1"/>
    </source>
</evidence>
<evidence type="ECO:0000256" key="1">
    <source>
        <dbReference type="SAM" id="MobiDB-lite"/>
    </source>
</evidence>
<feature type="transmembrane region" description="Helical" evidence="2">
    <location>
        <begin position="126"/>
        <end position="147"/>
    </location>
</feature>
<feature type="compositionally biased region" description="Polar residues" evidence="1">
    <location>
        <begin position="17"/>
        <end position="27"/>
    </location>
</feature>
<keyword evidence="2" id="KW-1133">Transmembrane helix</keyword>
<dbReference type="EMBL" id="LLVT01000001">
    <property type="protein sequence ID" value="KSW13513.1"/>
    <property type="molecule type" value="Genomic_DNA"/>
</dbReference>
<dbReference type="PANTHER" id="PTHR36435:SF1">
    <property type="entry name" value="CAAX AMINO TERMINAL PROTEASE FAMILY PROTEIN"/>
    <property type="match status" value="1"/>
</dbReference>
<dbReference type="GO" id="GO:0004175">
    <property type="term" value="F:endopeptidase activity"/>
    <property type="evidence" value="ECO:0007669"/>
    <property type="project" value="UniProtKB-ARBA"/>
</dbReference>
<keyword evidence="4" id="KW-0378">Hydrolase</keyword>
<gene>
    <name evidence="4" type="ORF">APY09_04000</name>
</gene>
<name>A0A0V8RZK5_9ACTO</name>
<feature type="domain" description="CAAX prenyl protease 2/Lysostaphin resistance protein A-like" evidence="3">
    <location>
        <begin position="171"/>
        <end position="258"/>
    </location>
</feature>
<reference evidence="4 5" key="1">
    <citation type="submission" date="2015-10" db="EMBL/GenBank/DDBJ databases">
        <title>Draft Genome of Actinomyces odontolyticus subsp. actinosynbacter strain XH001.</title>
        <authorList>
            <person name="Mclean J.S."/>
            <person name="He X."/>
        </authorList>
    </citation>
    <scope>NUCLEOTIDE SEQUENCE [LARGE SCALE GENOMIC DNA]</scope>
    <source>
        <strain evidence="4 5">XH001</strain>
    </source>
</reference>
<protein>
    <submittedName>
        <fullName evidence="4">CAAX protease</fullName>
    </submittedName>
</protein>
<keyword evidence="2" id="KW-0472">Membrane</keyword>
<keyword evidence="4" id="KW-0645">Protease</keyword>
<feature type="compositionally biased region" description="Polar residues" evidence="1">
    <location>
        <begin position="1"/>
        <end position="10"/>
    </location>
</feature>
<proteinExistence type="predicted"/>
<feature type="region of interest" description="Disordered" evidence="1">
    <location>
        <begin position="1"/>
        <end position="50"/>
    </location>
</feature>
<dbReference type="InterPro" id="IPR003675">
    <property type="entry name" value="Rce1/LyrA-like_dom"/>
</dbReference>
<dbReference type="GO" id="GO:0080120">
    <property type="term" value="P:CAAX-box protein maturation"/>
    <property type="evidence" value="ECO:0007669"/>
    <property type="project" value="UniProtKB-ARBA"/>
</dbReference>
<evidence type="ECO:0000313" key="5">
    <source>
        <dbReference type="Proteomes" id="UP000054686"/>
    </source>
</evidence>
<dbReference type="PANTHER" id="PTHR36435">
    <property type="entry name" value="SLR1288 PROTEIN"/>
    <property type="match status" value="1"/>
</dbReference>
<feature type="transmembrane region" description="Helical" evidence="2">
    <location>
        <begin position="254"/>
        <end position="271"/>
    </location>
</feature>
<dbReference type="OrthoDB" id="2411709at2"/>
<keyword evidence="2" id="KW-0812">Transmembrane</keyword>
<dbReference type="RefSeq" id="WP_060566266.1">
    <property type="nucleotide sequence ID" value="NZ_CP040006.1"/>
</dbReference>
<feature type="transmembrane region" description="Helical" evidence="2">
    <location>
        <begin position="225"/>
        <end position="242"/>
    </location>
</feature>
<accession>A0A0V8RZK5</accession>
<feature type="compositionally biased region" description="Low complexity" evidence="1">
    <location>
        <begin position="37"/>
        <end position="50"/>
    </location>
</feature>
<organism evidence="4 5">
    <name type="scientific">Schaalia odontolytica</name>
    <dbReference type="NCBI Taxonomy" id="1660"/>
    <lineage>
        <taxon>Bacteria</taxon>
        <taxon>Bacillati</taxon>
        <taxon>Actinomycetota</taxon>
        <taxon>Actinomycetes</taxon>
        <taxon>Actinomycetales</taxon>
        <taxon>Actinomycetaceae</taxon>
        <taxon>Schaalia</taxon>
    </lineage>
</organism>
<feature type="transmembrane region" description="Helical" evidence="2">
    <location>
        <begin position="87"/>
        <end position="106"/>
    </location>
</feature>
<feature type="transmembrane region" description="Helical" evidence="2">
    <location>
        <begin position="159"/>
        <end position="185"/>
    </location>
</feature>
<dbReference type="Pfam" id="PF02517">
    <property type="entry name" value="Rce1-like"/>
    <property type="match status" value="1"/>
</dbReference>
<comment type="caution">
    <text evidence="4">The sequence shown here is derived from an EMBL/GenBank/DDBJ whole genome shotgun (WGS) entry which is preliminary data.</text>
</comment>
<dbReference type="Proteomes" id="UP000054686">
    <property type="component" value="Unassembled WGS sequence"/>
</dbReference>
<evidence type="ECO:0000256" key="2">
    <source>
        <dbReference type="SAM" id="Phobius"/>
    </source>
</evidence>
<dbReference type="AlphaFoldDB" id="A0A0V8RZK5"/>
<dbReference type="InterPro" id="IPR052710">
    <property type="entry name" value="CAAX_protease"/>
</dbReference>